<dbReference type="InterPro" id="IPR023393">
    <property type="entry name" value="START-like_dom_sf"/>
</dbReference>
<dbReference type="Gene3D" id="3.40.50.720">
    <property type="entry name" value="NAD(P)-binding Rossmann-like Domain"/>
    <property type="match status" value="1"/>
</dbReference>
<feature type="domain" description="NAD-dependent epimerase/dehydratase" evidence="3">
    <location>
        <begin position="161"/>
        <end position="372"/>
    </location>
</feature>
<dbReference type="Gene3D" id="3.30.530.20">
    <property type="match status" value="1"/>
</dbReference>
<comment type="similarity">
    <text evidence="1">Belongs to the ribosome association toxin RatA family.</text>
</comment>
<dbReference type="PANTHER" id="PTHR11092">
    <property type="entry name" value="SUGAR NUCLEOTIDE EPIMERASE RELATED"/>
    <property type="match status" value="1"/>
</dbReference>
<dbReference type="SUPFAM" id="SSF55961">
    <property type="entry name" value="Bet v1-like"/>
    <property type="match status" value="1"/>
</dbReference>
<feature type="domain" description="Coenzyme Q-binding protein COQ10 START" evidence="4">
    <location>
        <begin position="15"/>
        <end position="137"/>
    </location>
</feature>
<protein>
    <submittedName>
        <fullName evidence="6">TIGR01777 family protein</fullName>
    </submittedName>
</protein>
<dbReference type="InterPro" id="IPR001509">
    <property type="entry name" value="Epimerase_deHydtase"/>
</dbReference>
<evidence type="ECO:0000259" key="3">
    <source>
        <dbReference type="Pfam" id="PF01370"/>
    </source>
</evidence>
<dbReference type="EMBL" id="DSVQ01000018">
    <property type="protein sequence ID" value="HGT40756.1"/>
    <property type="molecule type" value="Genomic_DNA"/>
</dbReference>
<comment type="caution">
    <text evidence="6">The sequence shown here is derived from an EMBL/GenBank/DDBJ whole genome shotgun (WGS) entry which is preliminary data.</text>
</comment>
<evidence type="ECO:0000259" key="5">
    <source>
        <dbReference type="Pfam" id="PF08338"/>
    </source>
</evidence>
<dbReference type="AlphaFoldDB" id="A0A7C4LNA3"/>
<name>A0A7C4LNA3_9PLAN</name>
<accession>A0A7C4LNA3</accession>
<organism evidence="6">
    <name type="scientific">Schlesneria paludicola</name>
    <dbReference type="NCBI Taxonomy" id="360056"/>
    <lineage>
        <taxon>Bacteria</taxon>
        <taxon>Pseudomonadati</taxon>
        <taxon>Planctomycetota</taxon>
        <taxon>Planctomycetia</taxon>
        <taxon>Planctomycetales</taxon>
        <taxon>Planctomycetaceae</taxon>
        <taxon>Schlesneria</taxon>
    </lineage>
</organism>
<dbReference type="Pfam" id="PF03364">
    <property type="entry name" value="Polyketide_cyc"/>
    <property type="match status" value="1"/>
</dbReference>
<reference evidence="6" key="1">
    <citation type="journal article" date="2020" name="mSystems">
        <title>Genome- and Community-Level Interaction Insights into Carbon Utilization and Element Cycling Functions of Hydrothermarchaeota in Hydrothermal Sediment.</title>
        <authorList>
            <person name="Zhou Z."/>
            <person name="Liu Y."/>
            <person name="Xu W."/>
            <person name="Pan J."/>
            <person name="Luo Z.H."/>
            <person name="Li M."/>
        </authorList>
    </citation>
    <scope>NUCLEOTIDE SEQUENCE [LARGE SCALE GENOMIC DNA]</scope>
    <source>
        <strain evidence="6">SpSt-508</strain>
    </source>
</reference>
<sequence length="464" mass="50681">MTRRRVFQRRSRLACSAETAFRWHERPGALQRLMPPWEQAEVVSATGNLRPGSRVVLRMRVGPVRCTWVAEHRDYVAGREFRDVQVAGPFAVFDHIHRITPAGKDACWLDDCIEYAIPGGWLGNALAGRYVERQLSRMFTYRHAVTAADLALHSKGDSMKVLVTGATGLVGRHVVPLLTTQGHDVLRLTRRTPTEPNDVVWNPERGDLPSARLEGLDAVVHLAGENIASGRWTPTLKERIRSSRVDGTRLLCTTLARLQHKPKTLVCASAIGFYGDRGAELLTEDSPLGNGFLPDVCRAWEAACAPALDAGIRVVNLRIGVVLSPQGGALAQMLLPFRCGLGGVVGSGKQYLSWIAIDDVGGAILHCLQHQELSGPVNATAPHPVTNHEFTKTLGGVLNRPTIFPVPAFAAKLLMGEMAEELLLSSTRVEPRKLLQSGYVFRFPFLDEALRHVLGRGAPASPAA</sequence>
<evidence type="ECO:0000256" key="1">
    <source>
        <dbReference type="ARBA" id="ARBA00008918"/>
    </source>
</evidence>
<dbReference type="InterPro" id="IPR010099">
    <property type="entry name" value="SDR39U1"/>
</dbReference>
<evidence type="ECO:0000256" key="2">
    <source>
        <dbReference type="ARBA" id="ARBA00009353"/>
    </source>
</evidence>
<comment type="similarity">
    <text evidence="2">Belongs to the NAD(P)-dependent epimerase/dehydratase family. SDR39U1 subfamily.</text>
</comment>
<dbReference type="Pfam" id="PF01370">
    <property type="entry name" value="Epimerase"/>
    <property type="match status" value="1"/>
</dbReference>
<evidence type="ECO:0000259" key="4">
    <source>
        <dbReference type="Pfam" id="PF03364"/>
    </source>
</evidence>
<dbReference type="InterPro" id="IPR013549">
    <property type="entry name" value="DUF1731"/>
</dbReference>
<dbReference type="NCBIfam" id="TIGR01777">
    <property type="entry name" value="yfcH"/>
    <property type="match status" value="1"/>
</dbReference>
<dbReference type="CDD" id="cd07820">
    <property type="entry name" value="SRPBCC_3"/>
    <property type="match status" value="1"/>
</dbReference>
<dbReference type="CDD" id="cd05242">
    <property type="entry name" value="SDR_a8"/>
    <property type="match status" value="1"/>
</dbReference>
<dbReference type="Pfam" id="PF08338">
    <property type="entry name" value="DUF1731"/>
    <property type="match status" value="1"/>
</dbReference>
<gene>
    <name evidence="6" type="ORF">ENS64_16045</name>
</gene>
<proteinExistence type="inferred from homology"/>
<evidence type="ECO:0000313" key="6">
    <source>
        <dbReference type="EMBL" id="HGT40756.1"/>
    </source>
</evidence>
<dbReference type="InterPro" id="IPR036291">
    <property type="entry name" value="NAD(P)-bd_dom_sf"/>
</dbReference>
<dbReference type="PANTHER" id="PTHR11092:SF0">
    <property type="entry name" value="EPIMERASE FAMILY PROTEIN SDR39U1"/>
    <property type="match status" value="1"/>
</dbReference>
<feature type="domain" description="DUF1731" evidence="5">
    <location>
        <begin position="406"/>
        <end position="453"/>
    </location>
</feature>
<dbReference type="SUPFAM" id="SSF51735">
    <property type="entry name" value="NAD(P)-binding Rossmann-fold domains"/>
    <property type="match status" value="1"/>
</dbReference>
<dbReference type="InterPro" id="IPR005031">
    <property type="entry name" value="COQ10_START"/>
</dbReference>